<dbReference type="InterPro" id="IPR001128">
    <property type="entry name" value="Cyt_P450"/>
</dbReference>
<evidence type="ECO:0000256" key="4">
    <source>
        <dbReference type="ARBA" id="ARBA00023002"/>
    </source>
</evidence>
<evidence type="ECO:0000256" key="6">
    <source>
        <dbReference type="ARBA" id="ARBA00023033"/>
    </source>
</evidence>
<dbReference type="PROSITE" id="PS00086">
    <property type="entry name" value="CYTOCHROME_P450"/>
    <property type="match status" value="1"/>
</dbReference>
<dbReference type="Pfam" id="PF00067">
    <property type="entry name" value="p450"/>
    <property type="match status" value="1"/>
</dbReference>
<dbReference type="RefSeq" id="XP_025470400.1">
    <property type="nucleotide sequence ID" value="XM_025616751.1"/>
</dbReference>
<dbReference type="SUPFAM" id="SSF48264">
    <property type="entry name" value="Cytochrome P450"/>
    <property type="match status" value="1"/>
</dbReference>
<sequence>MVELWSWALGNAPSTVGYRSFFEPRWLLGFRFTRGGQEMLRQGYQQASCRRRRQAPPKALFNKGLGSYTGLSIILESRLHIQVIQQRLTPTLATVMGEVKDELEYAFHSGDLPDCLDTWVSVDIHTTLARLISLLSSRVFGGTELSRDEEWLSTSTQYPKNAFATAMALRMVPVVLRPFIAVLLPHYWHTQSNLASAKRIIGAIVRRRRTAGAEHEGAYKKPNDLLQWMMDAADERDGRPDKLGHRLLFVSDASIMTTSLLITHCIYDLCAHPQYLVPLREEILAVLREGGDFQKTMLHKMRKLDSCLKESQRLNPPFLMTFDRILREPITLSDGKRLPVGAHVAIATDAMLHDAHYLPSGGADPDSFDPFRYARAREDPGKPENAQRYQLATTEVTSLPFGHGKHACPGRFFASSQAKLVLCHLLLRYDFCLPEGKTRPKNLLFFGECRTRP</sequence>
<keyword evidence="4 8" id="KW-0560">Oxidoreductase</keyword>
<keyword evidence="3 7" id="KW-0479">Metal-binding</keyword>
<dbReference type="GO" id="GO:0019748">
    <property type="term" value="P:secondary metabolic process"/>
    <property type="evidence" value="ECO:0007669"/>
    <property type="project" value="UniProtKB-ARBA"/>
</dbReference>
<reference evidence="9 10" key="1">
    <citation type="submission" date="2016-12" db="EMBL/GenBank/DDBJ databases">
        <title>The genomes of Aspergillus section Nigri reveals drivers in fungal speciation.</title>
        <authorList>
            <consortium name="DOE Joint Genome Institute"/>
            <person name="Vesth T.C."/>
            <person name="Nybo J."/>
            <person name="Theobald S."/>
            <person name="Brandl J."/>
            <person name="Frisvad J.C."/>
            <person name="Nielsen K.F."/>
            <person name="Lyhne E.K."/>
            <person name="Kogle M.E."/>
            <person name="Kuo A."/>
            <person name="Riley R."/>
            <person name="Clum A."/>
            <person name="Nolan M."/>
            <person name="Lipzen A."/>
            <person name="Salamov A."/>
            <person name="Henrissat B."/>
            <person name="Wiebenga A."/>
            <person name="De Vries R.P."/>
            <person name="Grigoriev I.V."/>
            <person name="Mortensen U.H."/>
            <person name="Andersen M.R."/>
            <person name="Baker S.E."/>
        </authorList>
    </citation>
    <scope>NUCLEOTIDE SEQUENCE [LARGE SCALE GENOMIC DNA]</scope>
    <source>
        <strain evidence="9 10">CBS 115572</strain>
    </source>
</reference>
<comment type="caution">
    <text evidence="9">The sequence shown here is derived from an EMBL/GenBank/DDBJ whole genome shotgun (WGS) entry which is preliminary data.</text>
</comment>
<evidence type="ECO:0000313" key="10">
    <source>
        <dbReference type="Proteomes" id="UP000246702"/>
    </source>
</evidence>
<keyword evidence="10" id="KW-1185">Reference proteome</keyword>
<evidence type="ECO:0000313" key="9">
    <source>
        <dbReference type="EMBL" id="PWY93639.1"/>
    </source>
</evidence>
<keyword evidence="6 8" id="KW-0503">Monooxygenase</keyword>
<dbReference type="InterPro" id="IPR036396">
    <property type="entry name" value="Cyt_P450_sf"/>
</dbReference>
<dbReference type="GO" id="GO:0020037">
    <property type="term" value="F:heme binding"/>
    <property type="evidence" value="ECO:0007669"/>
    <property type="project" value="InterPro"/>
</dbReference>
<evidence type="ECO:0000256" key="5">
    <source>
        <dbReference type="ARBA" id="ARBA00023004"/>
    </source>
</evidence>
<dbReference type="PANTHER" id="PTHR46206">
    <property type="entry name" value="CYTOCHROME P450"/>
    <property type="match status" value="1"/>
</dbReference>
<evidence type="ECO:0000256" key="2">
    <source>
        <dbReference type="ARBA" id="ARBA00010617"/>
    </source>
</evidence>
<evidence type="ECO:0000256" key="1">
    <source>
        <dbReference type="ARBA" id="ARBA00001971"/>
    </source>
</evidence>
<organism evidence="9 10">
    <name type="scientific">Aspergillus sclerotioniger CBS 115572</name>
    <dbReference type="NCBI Taxonomy" id="1450535"/>
    <lineage>
        <taxon>Eukaryota</taxon>
        <taxon>Fungi</taxon>
        <taxon>Dikarya</taxon>
        <taxon>Ascomycota</taxon>
        <taxon>Pezizomycotina</taxon>
        <taxon>Eurotiomycetes</taxon>
        <taxon>Eurotiomycetidae</taxon>
        <taxon>Eurotiales</taxon>
        <taxon>Aspergillaceae</taxon>
        <taxon>Aspergillus</taxon>
        <taxon>Aspergillus subgen. Circumdati</taxon>
    </lineage>
</organism>
<dbReference type="PRINTS" id="PR00465">
    <property type="entry name" value="EP450IV"/>
</dbReference>
<dbReference type="Gene3D" id="1.10.630.10">
    <property type="entry name" value="Cytochrome P450"/>
    <property type="match status" value="1"/>
</dbReference>
<dbReference type="PANTHER" id="PTHR46206:SF6">
    <property type="entry name" value="CYTOCHROME P450 MONOOXYGENASE AN1598-RELATED"/>
    <property type="match status" value="1"/>
</dbReference>
<comment type="cofactor">
    <cofactor evidence="1 7">
        <name>heme</name>
        <dbReference type="ChEBI" id="CHEBI:30413"/>
    </cofactor>
</comment>
<name>A0A317X4W0_9EURO</name>
<dbReference type="AlphaFoldDB" id="A0A317X4W0"/>
<dbReference type="OrthoDB" id="1844152at2759"/>
<dbReference type="InterPro" id="IPR017972">
    <property type="entry name" value="Cyt_P450_CS"/>
</dbReference>
<dbReference type="STRING" id="1450535.A0A317X4W0"/>
<dbReference type="GO" id="GO:0005506">
    <property type="term" value="F:iron ion binding"/>
    <property type="evidence" value="ECO:0007669"/>
    <property type="project" value="InterPro"/>
</dbReference>
<dbReference type="GO" id="GO:0016705">
    <property type="term" value="F:oxidoreductase activity, acting on paired donors, with incorporation or reduction of molecular oxygen"/>
    <property type="evidence" value="ECO:0007669"/>
    <property type="project" value="InterPro"/>
</dbReference>
<keyword evidence="7 8" id="KW-0349">Heme</keyword>
<comment type="similarity">
    <text evidence="2 8">Belongs to the cytochrome P450 family.</text>
</comment>
<accession>A0A317X4W0</accession>
<dbReference type="GeneID" id="37118894"/>
<proteinExistence type="inferred from homology"/>
<feature type="binding site" description="axial binding residue" evidence="7">
    <location>
        <position position="408"/>
    </location>
    <ligand>
        <name>heme</name>
        <dbReference type="ChEBI" id="CHEBI:30413"/>
    </ligand>
    <ligandPart>
        <name>Fe</name>
        <dbReference type="ChEBI" id="CHEBI:18248"/>
    </ligandPart>
</feature>
<gene>
    <name evidence="9" type="ORF">BO94DRAFT_615050</name>
</gene>
<evidence type="ECO:0000256" key="8">
    <source>
        <dbReference type="RuleBase" id="RU000461"/>
    </source>
</evidence>
<dbReference type="GO" id="GO:0004497">
    <property type="term" value="F:monooxygenase activity"/>
    <property type="evidence" value="ECO:0007669"/>
    <property type="project" value="UniProtKB-KW"/>
</dbReference>
<evidence type="ECO:0000256" key="3">
    <source>
        <dbReference type="ARBA" id="ARBA00022723"/>
    </source>
</evidence>
<dbReference type="Proteomes" id="UP000246702">
    <property type="component" value="Unassembled WGS sequence"/>
</dbReference>
<evidence type="ECO:0000256" key="7">
    <source>
        <dbReference type="PIRSR" id="PIRSR602403-1"/>
    </source>
</evidence>
<dbReference type="InterPro" id="IPR002403">
    <property type="entry name" value="Cyt_P450_E_grp-IV"/>
</dbReference>
<dbReference type="CDD" id="cd11041">
    <property type="entry name" value="CYP503A1-like"/>
    <property type="match status" value="1"/>
</dbReference>
<protein>
    <submittedName>
        <fullName evidence="9">Cytochrome P450</fullName>
    </submittedName>
</protein>
<dbReference type="EMBL" id="MSFK01000006">
    <property type="protein sequence ID" value="PWY93639.1"/>
    <property type="molecule type" value="Genomic_DNA"/>
</dbReference>
<keyword evidence="5 7" id="KW-0408">Iron</keyword>